<dbReference type="SUPFAM" id="SSF52540">
    <property type="entry name" value="P-loop containing nucleoside triphosphate hydrolases"/>
    <property type="match status" value="1"/>
</dbReference>
<keyword evidence="4" id="KW-0067">ATP-binding</keyword>
<reference evidence="6 7" key="1">
    <citation type="submission" date="2006-03" db="EMBL/GenBank/DDBJ databases">
        <title>Complete sequence of Shewanella denitrificans OS217.</title>
        <authorList>
            <consortium name="US DOE Joint Genome Institute"/>
            <person name="Copeland A."/>
            <person name="Lucas S."/>
            <person name="Lapidus A."/>
            <person name="Barry K."/>
            <person name="Detter J.C."/>
            <person name="Glavina del Rio T."/>
            <person name="Hammon N."/>
            <person name="Israni S."/>
            <person name="Dalin E."/>
            <person name="Tice H."/>
            <person name="Pitluck S."/>
            <person name="Brettin T."/>
            <person name="Bruce D."/>
            <person name="Han C."/>
            <person name="Tapia R."/>
            <person name="Gilna P."/>
            <person name="Kiss H."/>
            <person name="Schmutz J."/>
            <person name="Larimer F."/>
            <person name="Land M."/>
            <person name="Hauser L."/>
            <person name="Kyrpides N."/>
            <person name="Lykidis A."/>
            <person name="Richardson P."/>
        </authorList>
    </citation>
    <scope>NUCLEOTIDE SEQUENCE [LARGE SCALE GENOMIC DNA]</scope>
    <source>
        <strain evidence="7">OS217 / ATCC BAA-1090 / DSM 15013</strain>
    </source>
</reference>
<proteinExistence type="inferred from homology"/>
<keyword evidence="3" id="KW-0547">Nucleotide-binding</keyword>
<dbReference type="SMART" id="SM00382">
    <property type="entry name" value="AAA"/>
    <property type="match status" value="1"/>
</dbReference>
<evidence type="ECO:0000256" key="2">
    <source>
        <dbReference type="ARBA" id="ARBA00022448"/>
    </source>
</evidence>
<evidence type="ECO:0000256" key="4">
    <source>
        <dbReference type="ARBA" id="ARBA00022840"/>
    </source>
</evidence>
<dbReference type="GO" id="GO:0016887">
    <property type="term" value="F:ATP hydrolysis activity"/>
    <property type="evidence" value="ECO:0007669"/>
    <property type="project" value="InterPro"/>
</dbReference>
<gene>
    <name evidence="6" type="ordered locus">Sden_2284</name>
</gene>
<dbReference type="Pfam" id="PF00005">
    <property type="entry name" value="ABC_tran"/>
    <property type="match status" value="1"/>
</dbReference>
<evidence type="ECO:0000313" key="6">
    <source>
        <dbReference type="EMBL" id="ABE55564.1"/>
    </source>
</evidence>
<evidence type="ECO:0000259" key="5">
    <source>
        <dbReference type="PROSITE" id="PS50893"/>
    </source>
</evidence>
<feature type="domain" description="ABC transporter" evidence="5">
    <location>
        <begin position="4"/>
        <end position="231"/>
    </location>
</feature>
<dbReference type="AlphaFoldDB" id="Q12LW2"/>
<keyword evidence="2" id="KW-0813">Transport</keyword>
<sequence length="298" mass="32104">MMLIECQQVSKHYGDKLALDKVSLSLSAGAPIGLVGPNGAGKTTLFSLLCGYILPSEGDIRIMGHKAGSSELLGLVSALPQDAALDPNLTVLEQLSFFARLQGMPKMAAKEEALRVLALVDLSSSAKLKPKSLSHGMGKRVAIAQALIGEPKLVLLDEPTAGLDPVNARLIRQIVKSQSINTQFVISSHNLEELEKLCDQIVYLEQGRLAQSVSLAQQDGSAYLTLVMKQADYPALVSAIKALPSVLDVTNKEEQLLISYQAAANVDLEQALFSLFSTQGWQYKMLLKGRSLEDTLFA</sequence>
<comment type="similarity">
    <text evidence="1">Belongs to the ABC transporter superfamily.</text>
</comment>
<dbReference type="KEGG" id="sdn:Sden_2284"/>
<dbReference type="eggNOG" id="COG1131">
    <property type="taxonomic scope" value="Bacteria"/>
</dbReference>
<dbReference type="InterPro" id="IPR027417">
    <property type="entry name" value="P-loop_NTPase"/>
</dbReference>
<evidence type="ECO:0000313" key="7">
    <source>
        <dbReference type="Proteomes" id="UP000001982"/>
    </source>
</evidence>
<evidence type="ECO:0000256" key="1">
    <source>
        <dbReference type="ARBA" id="ARBA00005417"/>
    </source>
</evidence>
<dbReference type="RefSeq" id="WP_011496715.1">
    <property type="nucleotide sequence ID" value="NC_007954.1"/>
</dbReference>
<dbReference type="Proteomes" id="UP000001982">
    <property type="component" value="Chromosome"/>
</dbReference>
<dbReference type="STRING" id="318161.Sden_2284"/>
<dbReference type="GO" id="GO:0005524">
    <property type="term" value="F:ATP binding"/>
    <property type="evidence" value="ECO:0007669"/>
    <property type="project" value="UniProtKB-KW"/>
</dbReference>
<dbReference type="PROSITE" id="PS50893">
    <property type="entry name" value="ABC_TRANSPORTER_2"/>
    <property type="match status" value="1"/>
</dbReference>
<evidence type="ECO:0000256" key="3">
    <source>
        <dbReference type="ARBA" id="ARBA00022741"/>
    </source>
</evidence>
<organism evidence="6 7">
    <name type="scientific">Shewanella denitrificans (strain OS217 / ATCC BAA-1090 / DSM 15013)</name>
    <dbReference type="NCBI Taxonomy" id="318161"/>
    <lineage>
        <taxon>Bacteria</taxon>
        <taxon>Pseudomonadati</taxon>
        <taxon>Pseudomonadota</taxon>
        <taxon>Gammaproteobacteria</taxon>
        <taxon>Alteromonadales</taxon>
        <taxon>Shewanellaceae</taxon>
        <taxon>Shewanella</taxon>
    </lineage>
</organism>
<dbReference type="Gene3D" id="3.40.50.300">
    <property type="entry name" value="P-loop containing nucleotide triphosphate hydrolases"/>
    <property type="match status" value="1"/>
</dbReference>
<keyword evidence="7" id="KW-1185">Reference proteome</keyword>
<protein>
    <submittedName>
        <fullName evidence="6">ABC transporter related</fullName>
    </submittedName>
</protein>
<dbReference type="InterPro" id="IPR003439">
    <property type="entry name" value="ABC_transporter-like_ATP-bd"/>
</dbReference>
<dbReference type="OrthoDB" id="9781337at2"/>
<dbReference type="EMBL" id="CP000302">
    <property type="protein sequence ID" value="ABE55564.1"/>
    <property type="molecule type" value="Genomic_DNA"/>
</dbReference>
<dbReference type="PANTHER" id="PTHR43335">
    <property type="entry name" value="ABC TRANSPORTER, ATP-BINDING PROTEIN"/>
    <property type="match status" value="1"/>
</dbReference>
<dbReference type="InterPro" id="IPR003593">
    <property type="entry name" value="AAA+_ATPase"/>
</dbReference>
<name>Q12LW2_SHEDO</name>
<accession>Q12LW2</accession>
<dbReference type="PANTHER" id="PTHR43335:SF4">
    <property type="entry name" value="ABC TRANSPORTER, ATP-BINDING PROTEIN"/>
    <property type="match status" value="1"/>
</dbReference>
<dbReference type="HOGENOM" id="CLU_000604_1_2_6"/>